<dbReference type="EMBL" id="QKKF02019433">
    <property type="protein sequence ID" value="RZF40040.1"/>
    <property type="molecule type" value="Genomic_DNA"/>
</dbReference>
<evidence type="ECO:0000313" key="1">
    <source>
        <dbReference type="EMBL" id="RZF40040.1"/>
    </source>
</evidence>
<comment type="caution">
    <text evidence="1">The sequence shown here is derived from an EMBL/GenBank/DDBJ whole genome shotgun (WGS) entry which is preliminary data.</text>
</comment>
<name>A0A482X3S8_LAOST</name>
<reference evidence="1 2" key="1">
    <citation type="journal article" date="2017" name="Gigascience">
        <title>Genome sequence of the small brown planthopper, Laodelphax striatellus.</title>
        <authorList>
            <person name="Zhu J."/>
            <person name="Jiang F."/>
            <person name="Wang X."/>
            <person name="Yang P."/>
            <person name="Bao Y."/>
            <person name="Zhao W."/>
            <person name="Wang W."/>
            <person name="Lu H."/>
            <person name="Wang Q."/>
            <person name="Cui N."/>
            <person name="Li J."/>
            <person name="Chen X."/>
            <person name="Luo L."/>
            <person name="Yu J."/>
            <person name="Kang L."/>
            <person name="Cui F."/>
        </authorList>
    </citation>
    <scope>NUCLEOTIDE SEQUENCE [LARGE SCALE GENOMIC DNA]</scope>
    <source>
        <strain evidence="1">Lst14</strain>
    </source>
</reference>
<dbReference type="AlphaFoldDB" id="A0A482X3S8"/>
<evidence type="ECO:0000313" key="2">
    <source>
        <dbReference type="Proteomes" id="UP000291343"/>
    </source>
</evidence>
<sequence>RLDGLEPCERRRFYACADTGRPLRRRYADQRPVSVAAGHLTKCHGHYFQLVTRILVHPSLEVSGCLEVYFEFANILT</sequence>
<feature type="non-terminal residue" evidence="1">
    <location>
        <position position="1"/>
    </location>
</feature>
<proteinExistence type="predicted"/>
<accession>A0A482X3S8</accession>
<dbReference type="Proteomes" id="UP000291343">
    <property type="component" value="Unassembled WGS sequence"/>
</dbReference>
<protein>
    <submittedName>
        <fullName evidence="1">Uncharacterized protein</fullName>
    </submittedName>
</protein>
<dbReference type="InParanoid" id="A0A482X3S8"/>
<gene>
    <name evidence="1" type="ORF">LSTR_LSTR002443</name>
</gene>
<keyword evidence="2" id="KW-1185">Reference proteome</keyword>
<organism evidence="1 2">
    <name type="scientific">Laodelphax striatellus</name>
    <name type="common">Small brown planthopper</name>
    <name type="synonym">Delphax striatella</name>
    <dbReference type="NCBI Taxonomy" id="195883"/>
    <lineage>
        <taxon>Eukaryota</taxon>
        <taxon>Metazoa</taxon>
        <taxon>Ecdysozoa</taxon>
        <taxon>Arthropoda</taxon>
        <taxon>Hexapoda</taxon>
        <taxon>Insecta</taxon>
        <taxon>Pterygota</taxon>
        <taxon>Neoptera</taxon>
        <taxon>Paraneoptera</taxon>
        <taxon>Hemiptera</taxon>
        <taxon>Auchenorrhyncha</taxon>
        <taxon>Fulgoroidea</taxon>
        <taxon>Delphacidae</taxon>
        <taxon>Criomorphinae</taxon>
        <taxon>Laodelphax</taxon>
    </lineage>
</organism>